<dbReference type="NCBIfam" id="TIGR00563">
    <property type="entry name" value="rsmB"/>
    <property type="match status" value="1"/>
</dbReference>
<keyword evidence="5" id="KW-0698">rRNA processing</keyword>
<dbReference type="SUPFAM" id="SSF53335">
    <property type="entry name" value="S-adenosyl-L-methionine-dependent methyltransferases"/>
    <property type="match status" value="1"/>
</dbReference>
<dbReference type="Pfam" id="PF22458">
    <property type="entry name" value="RsmF-B_ferredox"/>
    <property type="match status" value="1"/>
</dbReference>
<feature type="binding site" evidence="13">
    <location>
        <begin position="282"/>
        <end position="288"/>
    </location>
    <ligand>
        <name>S-adenosyl-L-methionine</name>
        <dbReference type="ChEBI" id="CHEBI:59789"/>
    </ligand>
</feature>
<evidence type="ECO:0000256" key="12">
    <source>
        <dbReference type="ARBA" id="ARBA00047283"/>
    </source>
</evidence>
<evidence type="ECO:0000313" key="17">
    <source>
        <dbReference type="Proteomes" id="UP000020218"/>
    </source>
</evidence>
<evidence type="ECO:0000256" key="14">
    <source>
        <dbReference type="SAM" id="MobiDB-lite"/>
    </source>
</evidence>
<dbReference type="FunFam" id="3.40.50.150:FF:000022">
    <property type="entry name" value="Ribosomal RNA small subunit methyltransferase B"/>
    <property type="match status" value="1"/>
</dbReference>
<dbReference type="EMBL" id="JFAX01000001">
    <property type="protein sequence ID" value="EXI69564.1"/>
    <property type="molecule type" value="Genomic_DNA"/>
</dbReference>
<dbReference type="GO" id="GO:0005737">
    <property type="term" value="C:cytoplasm"/>
    <property type="evidence" value="ECO:0007669"/>
    <property type="project" value="UniProtKB-SubCell"/>
</dbReference>
<dbReference type="InterPro" id="IPR001678">
    <property type="entry name" value="MeTrfase_RsmB-F_NOP2_dom"/>
</dbReference>
<proteinExistence type="inferred from homology"/>
<dbReference type="EC" id="2.1.1.176" evidence="3"/>
<feature type="domain" description="SAM-dependent MTase RsmB/NOP-type" evidence="15">
    <location>
        <begin position="194"/>
        <end position="449"/>
    </location>
</feature>
<dbReference type="Proteomes" id="UP000020218">
    <property type="component" value="Unassembled WGS sequence"/>
</dbReference>
<comment type="function">
    <text evidence="1">Specifically methylates the cytosine at position 967 (m5C967) of 16S rRNA.</text>
</comment>
<dbReference type="PANTHER" id="PTHR22807:SF61">
    <property type="entry name" value="NOL1_NOP2_SUN FAMILY PROTEIN _ ANTITERMINATION NUSB DOMAIN-CONTAINING PROTEIN"/>
    <property type="match status" value="1"/>
</dbReference>
<evidence type="ECO:0000256" key="4">
    <source>
        <dbReference type="ARBA" id="ARBA00022490"/>
    </source>
</evidence>
<evidence type="ECO:0000256" key="11">
    <source>
        <dbReference type="ARBA" id="ARBA00031088"/>
    </source>
</evidence>
<feature type="binding site" evidence="13">
    <location>
        <position position="330"/>
    </location>
    <ligand>
        <name>S-adenosyl-L-methionine</name>
        <dbReference type="ChEBI" id="CHEBI:59789"/>
    </ligand>
</feature>
<feature type="compositionally biased region" description="Low complexity" evidence="14">
    <location>
        <begin position="7"/>
        <end position="17"/>
    </location>
</feature>
<dbReference type="Pfam" id="PF01189">
    <property type="entry name" value="Methyltr_RsmB-F"/>
    <property type="match status" value="1"/>
</dbReference>
<feature type="binding site" evidence="13">
    <location>
        <position position="349"/>
    </location>
    <ligand>
        <name>S-adenosyl-L-methionine</name>
        <dbReference type="ChEBI" id="CHEBI:59789"/>
    </ligand>
</feature>
<comment type="subcellular location">
    <subcellularLocation>
        <location evidence="2">Cytoplasm</location>
    </subcellularLocation>
</comment>
<organism evidence="16 17">
    <name type="scientific">Candidatus Accumulibacter adjunctus</name>
    <dbReference type="NCBI Taxonomy" id="1454001"/>
    <lineage>
        <taxon>Bacteria</taxon>
        <taxon>Pseudomonadati</taxon>
        <taxon>Pseudomonadota</taxon>
        <taxon>Betaproteobacteria</taxon>
        <taxon>Candidatus Accumulibacter</taxon>
    </lineage>
</organism>
<name>A0A011PT65_9PROT</name>
<evidence type="ECO:0000256" key="1">
    <source>
        <dbReference type="ARBA" id="ARBA00002724"/>
    </source>
</evidence>
<dbReference type="InterPro" id="IPR029063">
    <property type="entry name" value="SAM-dependent_MTases_sf"/>
</dbReference>
<dbReference type="PROSITE" id="PS51686">
    <property type="entry name" value="SAM_MT_RSMB_NOP"/>
    <property type="match status" value="1"/>
</dbReference>
<keyword evidence="7 13" id="KW-0808">Transferase</keyword>
<dbReference type="InterPro" id="IPR006027">
    <property type="entry name" value="NusB_RsmB_TIM44"/>
</dbReference>
<keyword evidence="4" id="KW-0963">Cytoplasm</keyword>
<dbReference type="SUPFAM" id="SSF48013">
    <property type="entry name" value="NusB-like"/>
    <property type="match status" value="1"/>
</dbReference>
<evidence type="ECO:0000256" key="9">
    <source>
        <dbReference type="ARBA" id="ARBA00022884"/>
    </source>
</evidence>
<evidence type="ECO:0000256" key="13">
    <source>
        <dbReference type="PROSITE-ProRule" id="PRU01023"/>
    </source>
</evidence>
<sequence>MKTQRLPSPSAAPSSRAQRVRGGASASQPSGLPRDSLAFSLLLAARVLAAVRAGRSLTQALAPLASEPPSARAEAQDAAYATLRRYGCGEFLLRRLLARPLPHPEAEALLLAALYRLQSRPETAYVVVDQAVTAAAELAEGAFKGLVNAVLRNYLRQREDLERAMLDDEEARHQHPAWWLKRLRREYPACWQRIVAFANRPPPMTLRVNRRRSCVAEYAARLHAAGLTARPIGPAGLLLADAVAVEALPGFADGLVSIQDAGAQRAAELLAPQAGQRVLDACAAPGGKTCHLLELADIELLALDVQESRVRRIRDNLHRLRLPATVVLADCRRSPDWWDGRAFDLILADVPCSSSGVVRRHPDIKYLRRQSDIRHFVHLQREILDGLWPLLKAGGKMLYATCSLFEEENAAQIDAFLFRQAAARRLTEERLLPREEHDGFYYALLEKAA</sequence>
<dbReference type="InterPro" id="IPR035926">
    <property type="entry name" value="NusB-like_sf"/>
</dbReference>
<evidence type="ECO:0000256" key="3">
    <source>
        <dbReference type="ARBA" id="ARBA00012140"/>
    </source>
</evidence>
<evidence type="ECO:0000256" key="2">
    <source>
        <dbReference type="ARBA" id="ARBA00004496"/>
    </source>
</evidence>
<keyword evidence="17" id="KW-1185">Reference proteome</keyword>
<dbReference type="Gene3D" id="1.10.940.10">
    <property type="entry name" value="NusB-like"/>
    <property type="match status" value="1"/>
</dbReference>
<feature type="active site" description="Nucleophile" evidence="13">
    <location>
        <position position="402"/>
    </location>
</feature>
<dbReference type="PRINTS" id="PR02008">
    <property type="entry name" value="RCMTFAMILY"/>
</dbReference>
<dbReference type="GO" id="GO:0008649">
    <property type="term" value="F:rRNA methyltransferase activity"/>
    <property type="evidence" value="ECO:0007669"/>
    <property type="project" value="InterPro"/>
</dbReference>
<evidence type="ECO:0000256" key="6">
    <source>
        <dbReference type="ARBA" id="ARBA00022603"/>
    </source>
</evidence>
<accession>A0A011PT65</accession>
<evidence type="ECO:0000259" key="15">
    <source>
        <dbReference type="PROSITE" id="PS51686"/>
    </source>
</evidence>
<dbReference type="InterPro" id="IPR049560">
    <property type="entry name" value="MeTrfase_RsmB-F_NOP2_cat"/>
</dbReference>
<dbReference type="GO" id="GO:0006355">
    <property type="term" value="P:regulation of DNA-templated transcription"/>
    <property type="evidence" value="ECO:0007669"/>
    <property type="project" value="InterPro"/>
</dbReference>
<keyword evidence="9 13" id="KW-0694">RNA-binding</keyword>
<dbReference type="Gene3D" id="3.40.50.150">
    <property type="entry name" value="Vaccinia Virus protein VP39"/>
    <property type="match status" value="1"/>
</dbReference>
<keyword evidence="8 13" id="KW-0949">S-adenosyl-L-methionine</keyword>
<dbReference type="PANTHER" id="PTHR22807">
    <property type="entry name" value="NOP2 YEAST -RELATED NOL1/NOP2/FMU SUN DOMAIN-CONTAINING"/>
    <property type="match status" value="1"/>
</dbReference>
<reference evidence="16" key="1">
    <citation type="submission" date="2014-02" db="EMBL/GenBank/DDBJ databases">
        <title>Expanding our view of genomic diversity in Candidatus Accumulibacter clades.</title>
        <authorList>
            <person name="Skennerton C.T."/>
            <person name="Barr J.J."/>
            <person name="Slater F.R."/>
            <person name="Bond P.L."/>
            <person name="Tyson G.W."/>
        </authorList>
    </citation>
    <scope>NUCLEOTIDE SEQUENCE [LARGE SCALE GENOMIC DNA]</scope>
</reference>
<dbReference type="InterPro" id="IPR023267">
    <property type="entry name" value="RCMT"/>
</dbReference>
<comment type="caution">
    <text evidence="16">The sequence shown here is derived from an EMBL/GenBank/DDBJ whole genome shotgun (WGS) entry which is preliminary data.</text>
</comment>
<dbReference type="Pfam" id="PF01029">
    <property type="entry name" value="NusB"/>
    <property type="match status" value="1"/>
</dbReference>
<dbReference type="NCBIfam" id="NF008149">
    <property type="entry name" value="PRK10901.1"/>
    <property type="match status" value="1"/>
</dbReference>
<dbReference type="PATRIC" id="fig|1454001.3.peg.237"/>
<dbReference type="STRING" id="1454001.AW08_00057"/>
<dbReference type="InterPro" id="IPR004573">
    <property type="entry name" value="rRNA_ssu_MeTfrase_B"/>
</dbReference>
<dbReference type="AlphaFoldDB" id="A0A011PT65"/>
<evidence type="ECO:0000313" key="16">
    <source>
        <dbReference type="EMBL" id="EXI69564.1"/>
    </source>
</evidence>
<dbReference type="InterPro" id="IPR054728">
    <property type="entry name" value="RsmB-like_ferredoxin"/>
</dbReference>
<dbReference type="CDD" id="cd02440">
    <property type="entry name" value="AdoMet_MTases"/>
    <property type="match status" value="1"/>
</dbReference>
<feature type="binding site" evidence="13">
    <location>
        <position position="304"/>
    </location>
    <ligand>
        <name>S-adenosyl-L-methionine</name>
        <dbReference type="ChEBI" id="CHEBI:59789"/>
    </ligand>
</feature>
<evidence type="ECO:0000256" key="8">
    <source>
        <dbReference type="ARBA" id="ARBA00022691"/>
    </source>
</evidence>
<dbReference type="GO" id="GO:0003723">
    <property type="term" value="F:RNA binding"/>
    <property type="evidence" value="ECO:0007669"/>
    <property type="project" value="UniProtKB-UniRule"/>
</dbReference>
<feature type="region of interest" description="Disordered" evidence="14">
    <location>
        <begin position="1"/>
        <end position="31"/>
    </location>
</feature>
<evidence type="ECO:0000256" key="5">
    <source>
        <dbReference type="ARBA" id="ARBA00022552"/>
    </source>
</evidence>
<comment type="catalytic activity">
    <reaction evidence="12">
        <text>cytidine(967) in 16S rRNA + S-adenosyl-L-methionine = 5-methylcytidine(967) in 16S rRNA + S-adenosyl-L-homocysteine + H(+)</text>
        <dbReference type="Rhea" id="RHEA:42748"/>
        <dbReference type="Rhea" id="RHEA-COMP:10219"/>
        <dbReference type="Rhea" id="RHEA-COMP:10220"/>
        <dbReference type="ChEBI" id="CHEBI:15378"/>
        <dbReference type="ChEBI" id="CHEBI:57856"/>
        <dbReference type="ChEBI" id="CHEBI:59789"/>
        <dbReference type="ChEBI" id="CHEBI:74483"/>
        <dbReference type="ChEBI" id="CHEBI:82748"/>
        <dbReference type="EC" id="2.1.1.176"/>
    </reaction>
</comment>
<keyword evidence="6 13" id="KW-0489">Methyltransferase</keyword>
<protein>
    <recommendedName>
        <fullName evidence="3">16S rRNA (cytosine(967)-C(5))-methyltransferase</fullName>
        <ecNumber evidence="3">2.1.1.176</ecNumber>
    </recommendedName>
    <alternativeName>
        <fullName evidence="10">16S rRNA m5C967 methyltransferase</fullName>
    </alternativeName>
    <alternativeName>
        <fullName evidence="11">rRNA (cytosine-C(5)-)-methyltransferase RsmB</fullName>
    </alternativeName>
</protein>
<evidence type="ECO:0000256" key="10">
    <source>
        <dbReference type="ARBA" id="ARBA00030399"/>
    </source>
</evidence>
<gene>
    <name evidence="16" type="primary">rsmB_1</name>
    <name evidence="16" type="ORF">AW08_00057</name>
</gene>
<comment type="similarity">
    <text evidence="13">Belongs to the class I-like SAM-binding methyltransferase superfamily. RsmB/NOP family.</text>
</comment>
<evidence type="ECO:0000256" key="7">
    <source>
        <dbReference type="ARBA" id="ARBA00022679"/>
    </source>
</evidence>
<dbReference type="Gene3D" id="3.30.70.1170">
    <property type="entry name" value="Sun protein, domain 3"/>
    <property type="match status" value="1"/>
</dbReference>